<reference evidence="15 16" key="1">
    <citation type="journal article" date="2009" name="Genome Res.">
        <title>Comparative genomics of protoploid Saccharomycetaceae.</title>
        <authorList>
            <consortium name="The Genolevures Consortium"/>
            <person name="Souciet J.-L."/>
            <person name="Dujon B."/>
            <person name="Gaillardin C."/>
            <person name="Johnston M."/>
            <person name="Baret P.V."/>
            <person name="Cliften P."/>
            <person name="Sherman D.J."/>
            <person name="Weissenbach J."/>
            <person name="Westhof E."/>
            <person name="Wincker P."/>
            <person name="Jubin C."/>
            <person name="Poulain J."/>
            <person name="Barbe V."/>
            <person name="Segurens B."/>
            <person name="Artiguenave F."/>
            <person name="Anthouard V."/>
            <person name="Vacherie B."/>
            <person name="Val M.-E."/>
            <person name="Fulton R.S."/>
            <person name="Minx P."/>
            <person name="Wilson R."/>
            <person name="Durrens P."/>
            <person name="Jean G."/>
            <person name="Marck C."/>
            <person name="Martin T."/>
            <person name="Nikolski M."/>
            <person name="Rolland T."/>
            <person name="Seret M.-L."/>
            <person name="Casaregola S."/>
            <person name="Despons L."/>
            <person name="Fairhead C."/>
            <person name="Fischer G."/>
            <person name="Lafontaine I."/>
            <person name="Leh V."/>
            <person name="Lemaire M."/>
            <person name="de Montigny J."/>
            <person name="Neuveglise C."/>
            <person name="Thierry A."/>
            <person name="Blanc-Lenfle I."/>
            <person name="Bleykasten C."/>
            <person name="Diffels J."/>
            <person name="Fritsch E."/>
            <person name="Frangeul L."/>
            <person name="Goeffon A."/>
            <person name="Jauniaux N."/>
            <person name="Kachouri-Lafond R."/>
            <person name="Payen C."/>
            <person name="Potier S."/>
            <person name="Pribylova L."/>
            <person name="Ozanne C."/>
            <person name="Richard G.-F."/>
            <person name="Sacerdot C."/>
            <person name="Straub M.-L."/>
            <person name="Talla E."/>
        </authorList>
    </citation>
    <scope>NUCLEOTIDE SEQUENCE [LARGE SCALE GENOMIC DNA]</scope>
    <source>
        <strain evidence="16">ATCC 56472 / CBS 6340 / NRRL Y-8284</strain>
    </source>
</reference>
<dbReference type="Pfam" id="PF00270">
    <property type="entry name" value="DEAD"/>
    <property type="match status" value="1"/>
</dbReference>
<keyword evidence="5" id="KW-0347">Helicase</keyword>
<feature type="compositionally biased region" description="Basic residues" evidence="12">
    <location>
        <begin position="1386"/>
        <end position="1403"/>
    </location>
</feature>
<evidence type="ECO:0000256" key="12">
    <source>
        <dbReference type="SAM" id="MobiDB-lite"/>
    </source>
</evidence>
<evidence type="ECO:0000256" key="10">
    <source>
        <dbReference type="ARBA" id="ARBA00034617"/>
    </source>
</evidence>
<dbReference type="EMBL" id="CU928180">
    <property type="protein sequence ID" value="CAR30136.1"/>
    <property type="molecule type" value="Genomic_DNA"/>
</dbReference>
<evidence type="ECO:0000256" key="1">
    <source>
        <dbReference type="ARBA" id="ARBA00004123"/>
    </source>
</evidence>
<keyword evidence="9" id="KW-0539">Nucleus</keyword>
<dbReference type="HOGENOM" id="CLU_001103_22_1_1"/>
<dbReference type="InterPro" id="IPR032284">
    <property type="entry name" value="RecQ_Zn-bd"/>
</dbReference>
<organism evidence="15 16">
    <name type="scientific">Lachancea thermotolerans (strain ATCC 56472 / CBS 6340 / NRRL Y-8284)</name>
    <name type="common">Yeast</name>
    <name type="synonym">Kluyveromyces thermotolerans</name>
    <dbReference type="NCBI Taxonomy" id="559295"/>
    <lineage>
        <taxon>Eukaryota</taxon>
        <taxon>Fungi</taxon>
        <taxon>Dikarya</taxon>
        <taxon>Ascomycota</taxon>
        <taxon>Saccharomycotina</taxon>
        <taxon>Saccharomycetes</taxon>
        <taxon>Saccharomycetales</taxon>
        <taxon>Saccharomycetaceae</taxon>
        <taxon>Lachancea</taxon>
    </lineage>
</organism>
<evidence type="ECO:0000256" key="8">
    <source>
        <dbReference type="ARBA" id="ARBA00023235"/>
    </source>
</evidence>
<dbReference type="GO" id="GO:0003677">
    <property type="term" value="F:DNA binding"/>
    <property type="evidence" value="ECO:0007669"/>
    <property type="project" value="UniProtKB-KW"/>
</dbReference>
<evidence type="ECO:0000259" key="14">
    <source>
        <dbReference type="PROSITE" id="PS51194"/>
    </source>
</evidence>
<dbReference type="PANTHER" id="PTHR13710:SF153">
    <property type="entry name" value="RECQ-LIKE DNA HELICASE BLM"/>
    <property type="match status" value="1"/>
</dbReference>
<dbReference type="OMA" id="LCHKNCD"/>
<dbReference type="GO" id="GO:0000729">
    <property type="term" value="P:DNA double-strand break processing"/>
    <property type="evidence" value="ECO:0007669"/>
    <property type="project" value="UniProtKB-ARBA"/>
</dbReference>
<evidence type="ECO:0000256" key="6">
    <source>
        <dbReference type="ARBA" id="ARBA00022840"/>
    </source>
</evidence>
<evidence type="ECO:0000256" key="9">
    <source>
        <dbReference type="ARBA" id="ARBA00023242"/>
    </source>
</evidence>
<accession>C5E275</accession>
<feature type="region of interest" description="Disordered" evidence="12">
    <location>
        <begin position="90"/>
        <end position="126"/>
    </location>
</feature>
<dbReference type="FunFam" id="3.40.50.300:FF:000340">
    <property type="entry name" value="Bloom syndrome, RecQ helicase"/>
    <property type="match status" value="1"/>
</dbReference>
<dbReference type="GO" id="GO:0005524">
    <property type="term" value="F:ATP binding"/>
    <property type="evidence" value="ECO:0007669"/>
    <property type="project" value="UniProtKB-KW"/>
</dbReference>
<dbReference type="Proteomes" id="UP000002036">
    <property type="component" value="Chromosome H"/>
</dbReference>
<dbReference type="SMART" id="SM00487">
    <property type="entry name" value="DEXDc"/>
    <property type="match status" value="1"/>
</dbReference>
<dbReference type="GO" id="GO:0031422">
    <property type="term" value="C:RecQ family helicase-topoisomerase III complex"/>
    <property type="evidence" value="ECO:0007669"/>
    <property type="project" value="UniProtKB-ARBA"/>
</dbReference>
<feature type="domain" description="Helicase C-terminal" evidence="14">
    <location>
        <begin position="829"/>
        <end position="993"/>
    </location>
</feature>
<dbReference type="InterPro" id="IPR010997">
    <property type="entry name" value="HRDC-like_sf"/>
</dbReference>
<dbReference type="InterPro" id="IPR044876">
    <property type="entry name" value="HRDC_dom_sf"/>
</dbReference>
<dbReference type="GO" id="GO:0016787">
    <property type="term" value="F:hydrolase activity"/>
    <property type="evidence" value="ECO:0007669"/>
    <property type="project" value="UniProtKB-KW"/>
</dbReference>
<dbReference type="GO" id="GO:0006260">
    <property type="term" value="P:DNA replication"/>
    <property type="evidence" value="ECO:0007669"/>
    <property type="project" value="InterPro"/>
</dbReference>
<dbReference type="RefSeq" id="XP_002555998.1">
    <property type="nucleotide sequence ID" value="XM_002555952.1"/>
</dbReference>
<dbReference type="Pfam" id="PF11408">
    <property type="entry name" value="Helicase_Sgs1"/>
    <property type="match status" value="1"/>
</dbReference>
<dbReference type="GO" id="GO:0005634">
    <property type="term" value="C:nucleus"/>
    <property type="evidence" value="ECO:0007669"/>
    <property type="project" value="UniProtKB-SubCell"/>
</dbReference>
<dbReference type="InterPro" id="IPR022758">
    <property type="entry name" value="Helicase_Sgs1"/>
</dbReference>
<feature type="compositionally biased region" description="Basic and acidic residues" evidence="12">
    <location>
        <begin position="1347"/>
        <end position="1361"/>
    </location>
</feature>
<dbReference type="PANTHER" id="PTHR13710">
    <property type="entry name" value="DNA HELICASE RECQ FAMILY MEMBER"/>
    <property type="match status" value="1"/>
</dbReference>
<dbReference type="GO" id="GO:0043138">
    <property type="term" value="F:3'-5' DNA helicase activity"/>
    <property type="evidence" value="ECO:0007669"/>
    <property type="project" value="UniProtKB-EC"/>
</dbReference>
<dbReference type="FunFam" id="3.40.50.300:FF:000296">
    <property type="entry name" value="ATP-dependent DNA helicase RecQ"/>
    <property type="match status" value="1"/>
</dbReference>
<name>C5E275_LACTC</name>
<dbReference type="PROSITE" id="PS00690">
    <property type="entry name" value="DEAH_ATP_HELICASE"/>
    <property type="match status" value="1"/>
</dbReference>
<comment type="catalytic activity">
    <reaction evidence="10">
        <text>Couples ATP hydrolysis with the unwinding of duplex DNA by translocating in the 3'-5' direction.</text>
        <dbReference type="EC" id="5.6.2.4"/>
    </reaction>
</comment>
<dbReference type="GO" id="GO:0006312">
    <property type="term" value="P:mitotic recombination"/>
    <property type="evidence" value="ECO:0007669"/>
    <property type="project" value="UniProtKB-ARBA"/>
</dbReference>
<dbReference type="Pfam" id="PF00271">
    <property type="entry name" value="Helicase_C"/>
    <property type="match status" value="1"/>
</dbReference>
<dbReference type="GO" id="GO:0005737">
    <property type="term" value="C:cytoplasm"/>
    <property type="evidence" value="ECO:0007669"/>
    <property type="project" value="TreeGrafter"/>
</dbReference>
<dbReference type="Gene3D" id="1.10.10.10">
    <property type="entry name" value="Winged helix-like DNA-binding domain superfamily/Winged helix DNA-binding domain"/>
    <property type="match status" value="1"/>
</dbReference>
<dbReference type="CDD" id="cd18794">
    <property type="entry name" value="SF2_C_RecQ"/>
    <property type="match status" value="1"/>
</dbReference>
<keyword evidence="3" id="KW-0547">Nucleotide-binding</keyword>
<feature type="compositionally biased region" description="Low complexity" evidence="12">
    <location>
        <begin position="1326"/>
        <end position="1335"/>
    </location>
</feature>
<dbReference type="STRING" id="559295.C5E275"/>
<dbReference type="PROSITE" id="PS51192">
    <property type="entry name" value="HELICASE_ATP_BIND_1"/>
    <property type="match status" value="1"/>
</dbReference>
<proteinExistence type="inferred from homology"/>
<dbReference type="Gene3D" id="1.10.150.80">
    <property type="entry name" value="HRDC domain"/>
    <property type="match status" value="1"/>
</dbReference>
<evidence type="ECO:0000256" key="5">
    <source>
        <dbReference type="ARBA" id="ARBA00022806"/>
    </source>
</evidence>
<keyword evidence="4" id="KW-0378">Hydrolase</keyword>
<dbReference type="InterPro" id="IPR036388">
    <property type="entry name" value="WH-like_DNA-bd_sf"/>
</dbReference>
<dbReference type="EC" id="5.6.2.4" evidence="11"/>
<dbReference type="InterPro" id="IPR018982">
    <property type="entry name" value="RQC_domain"/>
</dbReference>
<protein>
    <recommendedName>
        <fullName evidence="11">DNA 3'-5' helicase</fullName>
        <ecNumber evidence="11">5.6.2.4</ecNumber>
    </recommendedName>
</protein>
<feature type="region of interest" description="Disordered" evidence="12">
    <location>
        <begin position="1157"/>
        <end position="1196"/>
    </location>
</feature>
<dbReference type="GO" id="GO:0009378">
    <property type="term" value="F:four-way junction helicase activity"/>
    <property type="evidence" value="ECO:0007669"/>
    <property type="project" value="TreeGrafter"/>
</dbReference>
<comment type="similarity">
    <text evidence="2">Belongs to the helicase family. RecQ subfamily.</text>
</comment>
<dbReference type="InterPro" id="IPR002464">
    <property type="entry name" value="DNA/RNA_helicase_DEAH_CS"/>
</dbReference>
<dbReference type="Pfam" id="PF09382">
    <property type="entry name" value="RQC"/>
    <property type="match status" value="1"/>
</dbReference>
<dbReference type="SMART" id="SM00490">
    <property type="entry name" value="HELICc"/>
    <property type="match status" value="1"/>
</dbReference>
<dbReference type="SUPFAM" id="SSF47819">
    <property type="entry name" value="HRDC-like"/>
    <property type="match status" value="1"/>
</dbReference>
<dbReference type="CDD" id="cd17920">
    <property type="entry name" value="DEXHc_RecQ"/>
    <property type="match status" value="1"/>
</dbReference>
<evidence type="ECO:0000313" key="16">
    <source>
        <dbReference type="Proteomes" id="UP000002036"/>
    </source>
</evidence>
<evidence type="ECO:0000256" key="7">
    <source>
        <dbReference type="ARBA" id="ARBA00023125"/>
    </source>
</evidence>
<dbReference type="GO" id="GO:0000724">
    <property type="term" value="P:double-strand break repair via homologous recombination"/>
    <property type="evidence" value="ECO:0007669"/>
    <property type="project" value="UniProtKB-ARBA"/>
</dbReference>
<feature type="region of interest" description="Disordered" evidence="12">
    <location>
        <begin position="418"/>
        <end position="440"/>
    </location>
</feature>
<dbReference type="InterPro" id="IPR001650">
    <property type="entry name" value="Helicase_C-like"/>
</dbReference>
<keyword evidence="6" id="KW-0067">ATP-binding</keyword>
<dbReference type="InterPro" id="IPR027417">
    <property type="entry name" value="P-loop_NTPase"/>
</dbReference>
<dbReference type="SUPFAM" id="SSF52540">
    <property type="entry name" value="P-loop containing nucleoside triphosphate hydrolases"/>
    <property type="match status" value="2"/>
</dbReference>
<dbReference type="SMART" id="SM00956">
    <property type="entry name" value="RQC"/>
    <property type="match status" value="1"/>
</dbReference>
<dbReference type="eggNOG" id="KOG0351">
    <property type="taxonomic scope" value="Eukaryota"/>
</dbReference>
<sequence length="1403" mass="155898">MQDNLRAQINWLKKEKAYQPKNEFLLRLLSSDVGGKKQKSQNGSEAQSQPEMSVIDLTADSRTIKASSDLGSSARVWNASAVFSTIEGNSTQRPGISYSNPAVTSRFGRTSESTQHSQKPASLPATSYVESGSLSANHISDQSSDAVRRTPNRQASLAELVPLQDRVIELLKKQTGLLMHKCSIIESTSLSEDAKRVKIQSEVNPSLSTLESEIRTAGSLVEAMKSEASHPVARTVGNLATTITHTPAISTVSIRTVANNSILRPPPRPQAPVVGVPQDLITVLDDDDDDDDDDVDVDGEEEPRVIAKVHTSAIGTEDRSSNPAKRSLRPHKEINYRIPELEDSLNYNMKPALAQSRQEDNAEEDTTMEAELEDSQFLLTAEEEHDEIHTSDHDFVADGLENLLDETDDGEYHEAVSNADGINSSQGGTFPEGPTQGSTFAGELSNIEVIGSSPVRQISEHQEYSRPKTPELDLVGTGYADDPEFDPIVDSIQQTFPNSYAHRSPVTGSITDNNIGRNQALQNSIDDTFTHSDSDDFEDFDAERENLTQKSGIRKLDDDLKIISEQKLDVSNARPSNIKQEVINVESLLDEGVENFQGGALSLSSIGAAGHGNTGPQFEWTAEVYHRLHNVFKLPGFRPNQLEAINASLEGKDVFVLMPTGGGKSLCYQLPAVVRSGKTSGTTVVISPLISLMQDQVEHLLAKNIKACMFSSKGTADQKRQTFNLFINGLLDLIYISPEMISASEQCKKAIGKLYRDKKLARIVVDEAHCVSNWGHDFRPDYKELKYFKREYPDIPMIALTATASEQVRLDIVHNLQLNNPVFLKQSFNRTNLYYEVLKKSKNVVFDICNAVKTRFKNQTGIIYCHSKNSCEQTASLLQRNGINSAYYHAGMEPDERLEVQQAWQANRIRIICATVAFGMGIDKPDVRFVYHLTIPRTLEGYYQETGRAGRDGKFSFCIMYYTFRDVRTMQTMIQKDKNLDRENKEKHLTKLQQVMQYCENLADCRRQLVLSYFNENFDSALCRRNCDNCKNSINTTTEERDVTHEALNIVKLVSSVQGDKVTLIHCQDIYKGSRNSKIVQAGHDQLEYHGMGKALPKSDIERVFFRLVTTQILQEYTVMNGRGFASNYLKVGPKATQLLNGNLKIVMQFAAAGESGSRQSSVPPAPATRAASTEFRKGHTNARQTTSSGSLARKTSSLIPDLGGFVYDDNGAGASSAPKKVSRPIVLGDKTNLLSHQEQLSVTSAYQELKERAISTARELRFNGFMSVISETALRKAAVVLPSTEQQFRQLPGLTSTQAQHYHFFKDLFVRLNVLRKSLPKDSSQRLSQTQTTSPFFHGPGASENNEERERDEEILRQIRDSQAPSRTSAVGKAPGTKPAGSQSKARRGRKSKWHSKSWSKR</sequence>
<feature type="domain" description="Helicase ATP-binding" evidence="13">
    <location>
        <begin position="645"/>
        <end position="822"/>
    </location>
</feature>
<dbReference type="Pfam" id="PF16124">
    <property type="entry name" value="RecQ_Zn_bind"/>
    <property type="match status" value="1"/>
</dbReference>
<dbReference type="GO" id="GO:0031573">
    <property type="term" value="P:mitotic intra-S DNA damage checkpoint signaling"/>
    <property type="evidence" value="ECO:0007669"/>
    <property type="project" value="UniProtKB-ARBA"/>
</dbReference>
<evidence type="ECO:0000256" key="11">
    <source>
        <dbReference type="ARBA" id="ARBA00034808"/>
    </source>
</evidence>
<dbReference type="InterPro" id="IPR004589">
    <property type="entry name" value="DNA_helicase_ATP-dep_RecQ"/>
</dbReference>
<evidence type="ECO:0000256" key="4">
    <source>
        <dbReference type="ARBA" id="ARBA00022801"/>
    </source>
</evidence>
<dbReference type="InParanoid" id="C5E275"/>
<comment type="subcellular location">
    <subcellularLocation>
        <location evidence="1">Nucleus</location>
    </subcellularLocation>
</comment>
<feature type="region of interest" description="Disordered" evidence="12">
    <location>
        <begin position="1322"/>
        <end position="1403"/>
    </location>
</feature>
<gene>
    <name evidence="15" type="ordered locus">KLTH0H02706g</name>
</gene>
<dbReference type="PROSITE" id="PS51194">
    <property type="entry name" value="HELICASE_CTER"/>
    <property type="match status" value="1"/>
</dbReference>
<feature type="compositionally biased region" description="Polar residues" evidence="12">
    <location>
        <begin position="1182"/>
        <end position="1196"/>
    </location>
</feature>
<keyword evidence="7" id="KW-0238">DNA-binding</keyword>
<dbReference type="InterPro" id="IPR011545">
    <property type="entry name" value="DEAD/DEAH_box_helicase_dom"/>
</dbReference>
<keyword evidence="8" id="KW-0413">Isomerase</keyword>
<dbReference type="NCBIfam" id="TIGR00614">
    <property type="entry name" value="recQ_fam"/>
    <property type="match status" value="1"/>
</dbReference>
<dbReference type="Gene3D" id="3.40.50.300">
    <property type="entry name" value="P-loop containing nucleotide triphosphate hydrolases"/>
    <property type="match status" value="2"/>
</dbReference>
<dbReference type="OrthoDB" id="10261556at2759"/>
<evidence type="ECO:0000259" key="13">
    <source>
        <dbReference type="PROSITE" id="PS51192"/>
    </source>
</evidence>
<dbReference type="FunFam" id="1.10.10.10:FF:000668">
    <property type="entry name" value="ATP-dependent DNA helicase"/>
    <property type="match status" value="1"/>
</dbReference>
<evidence type="ECO:0000256" key="2">
    <source>
        <dbReference type="ARBA" id="ARBA00005446"/>
    </source>
</evidence>
<feature type="region of interest" description="Disordered" evidence="12">
    <location>
        <begin position="314"/>
        <end position="334"/>
    </location>
</feature>
<dbReference type="KEGG" id="lth:KLTH0H02706g"/>
<evidence type="ECO:0000313" key="15">
    <source>
        <dbReference type="EMBL" id="CAR30136.1"/>
    </source>
</evidence>
<dbReference type="InterPro" id="IPR014001">
    <property type="entry name" value="Helicase_ATP-bd"/>
</dbReference>
<dbReference type="GeneID" id="8294311"/>
<evidence type="ECO:0000256" key="3">
    <source>
        <dbReference type="ARBA" id="ARBA00022741"/>
    </source>
</evidence>
<dbReference type="FunCoup" id="C5E275">
    <property type="interactions" value="493"/>
</dbReference>
<keyword evidence="16" id="KW-1185">Reference proteome</keyword>